<evidence type="ECO:0000313" key="17">
    <source>
        <dbReference type="Ensembl" id="ENSMGAP00000001060.2"/>
    </source>
</evidence>
<protein>
    <recommendedName>
        <fullName evidence="14">GTPase IMAP family member 8</fullName>
    </recommendedName>
    <alternativeName>
        <fullName evidence="15">Immune-associated nucleotide-binding protein 9</fullName>
    </alternativeName>
</protein>
<dbReference type="PANTHER" id="PTHR10903:SF170">
    <property type="entry name" value="GTPASE IMAP FAMILY MEMBER 7"/>
    <property type="match status" value="1"/>
</dbReference>
<dbReference type="Gene3D" id="3.40.50.300">
    <property type="entry name" value="P-loop containing nucleotide triphosphate hydrolases"/>
    <property type="match status" value="3"/>
</dbReference>
<reference evidence="17" key="3">
    <citation type="submission" date="2025-09" db="UniProtKB">
        <authorList>
            <consortium name="Ensembl"/>
        </authorList>
    </citation>
    <scope>IDENTIFICATION</scope>
</reference>
<evidence type="ECO:0000259" key="16">
    <source>
        <dbReference type="PROSITE" id="PS51720"/>
    </source>
</evidence>
<comment type="subcellular location">
    <subcellularLocation>
        <location evidence="3">Cytoplasm</location>
        <location evidence="3">Cytosol</location>
    </subcellularLocation>
    <subcellularLocation>
        <location evidence="2">Endoplasmic reticulum</location>
    </subcellularLocation>
    <subcellularLocation>
        <location evidence="4">Golgi apparatus</location>
    </subcellularLocation>
    <subcellularLocation>
        <location evidence="1">Mitochondrion</location>
    </subcellularLocation>
</comment>
<dbReference type="Bgee" id="ENSMGAG00000001590">
    <property type="expression patterns" value="Expressed in ileum and 9 other cell types or tissues"/>
</dbReference>
<dbReference type="InterPro" id="IPR006703">
    <property type="entry name" value="G_AIG1"/>
</dbReference>
<evidence type="ECO:0000256" key="4">
    <source>
        <dbReference type="ARBA" id="ARBA00004555"/>
    </source>
</evidence>
<reference evidence="17 18" key="1">
    <citation type="journal article" date="2010" name="PLoS Biol.">
        <title>Multi-platform next-generation sequencing of the domestic turkey (Meleagris gallopavo): genome assembly and analysis.</title>
        <authorList>
            <person name="Dalloul R.A."/>
            <person name="Long J.A."/>
            <person name="Zimin A.V."/>
            <person name="Aslam L."/>
            <person name="Beal K."/>
            <person name="Blomberg L.A."/>
            <person name="Bouffard P."/>
            <person name="Burt D.W."/>
            <person name="Crasta O."/>
            <person name="Crooijmans R.P."/>
            <person name="Cooper K."/>
            <person name="Coulombe R.A."/>
            <person name="De S."/>
            <person name="Delany M.E."/>
            <person name="Dodgson J.B."/>
            <person name="Dong J.J."/>
            <person name="Evans C."/>
            <person name="Frederickson K.M."/>
            <person name="Flicek P."/>
            <person name="Florea L."/>
            <person name="Folkerts O."/>
            <person name="Groenen M.A."/>
            <person name="Harkins T.T."/>
            <person name="Herrero J."/>
            <person name="Hoffmann S."/>
            <person name="Megens H.J."/>
            <person name="Jiang A."/>
            <person name="de Jong P."/>
            <person name="Kaiser P."/>
            <person name="Kim H."/>
            <person name="Kim K.W."/>
            <person name="Kim S."/>
            <person name="Langenberger D."/>
            <person name="Lee M.K."/>
            <person name="Lee T."/>
            <person name="Mane S."/>
            <person name="Marcais G."/>
            <person name="Marz M."/>
            <person name="McElroy A.P."/>
            <person name="Modise T."/>
            <person name="Nefedov M."/>
            <person name="Notredame C."/>
            <person name="Paton I.R."/>
            <person name="Payne W.S."/>
            <person name="Pertea G."/>
            <person name="Prickett D."/>
            <person name="Puiu D."/>
            <person name="Qioa D."/>
            <person name="Raineri E."/>
            <person name="Ruffier M."/>
            <person name="Salzberg S.L."/>
            <person name="Schatz M.C."/>
            <person name="Scheuring C."/>
            <person name="Schmidt C.J."/>
            <person name="Schroeder S."/>
            <person name="Searle S.M."/>
            <person name="Smith E.J."/>
            <person name="Smith J."/>
            <person name="Sonstegard T.S."/>
            <person name="Stadler P.F."/>
            <person name="Tafer H."/>
            <person name="Tu Z.J."/>
            <person name="Van Tassell C.P."/>
            <person name="Vilella A.J."/>
            <person name="Williams K.P."/>
            <person name="Yorke J.A."/>
            <person name="Zhang L."/>
            <person name="Zhang H.B."/>
            <person name="Zhang X."/>
            <person name="Zhang Y."/>
            <person name="Reed K.M."/>
        </authorList>
    </citation>
    <scope>NUCLEOTIDE SEQUENCE [LARGE SCALE GENOMIC DNA]</scope>
</reference>
<evidence type="ECO:0000256" key="11">
    <source>
        <dbReference type="ARBA" id="ARBA00023128"/>
    </source>
</evidence>
<evidence type="ECO:0000313" key="18">
    <source>
        <dbReference type="Proteomes" id="UP000001645"/>
    </source>
</evidence>
<keyword evidence="12" id="KW-0342">GTP-binding</keyword>
<comment type="function">
    <text evidence="13">Exerts an anti-apoptotic effect in the immune system and is involved in responses to infections.</text>
</comment>
<dbReference type="HOGENOM" id="CLU_010468_5_1_1"/>
<evidence type="ECO:0000256" key="15">
    <source>
        <dbReference type="ARBA" id="ARBA00077278"/>
    </source>
</evidence>
<dbReference type="Pfam" id="PF04548">
    <property type="entry name" value="AIG1"/>
    <property type="match status" value="3"/>
</dbReference>
<keyword evidence="7" id="KW-0677">Repeat</keyword>
<dbReference type="PROSITE" id="PS51720">
    <property type="entry name" value="G_AIG1"/>
    <property type="match status" value="3"/>
</dbReference>
<dbReference type="InterPro" id="IPR045058">
    <property type="entry name" value="GIMA/IAN/Toc"/>
</dbReference>
<keyword evidence="11" id="KW-0496">Mitochondrion</keyword>
<dbReference type="GO" id="GO:0005794">
    <property type="term" value="C:Golgi apparatus"/>
    <property type="evidence" value="ECO:0007669"/>
    <property type="project" value="UniProtKB-SubCell"/>
</dbReference>
<evidence type="ECO:0000256" key="14">
    <source>
        <dbReference type="ARBA" id="ARBA00073539"/>
    </source>
</evidence>
<evidence type="ECO:0000256" key="13">
    <source>
        <dbReference type="ARBA" id="ARBA00056809"/>
    </source>
</evidence>
<sequence length="659" mass="72358">LGEQGCPGSQLSLMLVGKTGSGKSATGNTILGMEAFESKLSAHAVTTDYSKCENSFHGRPVLVVDTPGLFDTRETNLKTAEKIKNALRYLYAGVHAIILVMQLGRITKEEHEVAEWVTKIFHTKAQNYTILLFTRAEQLEHPEDLKGFVEESPYLKELAAKCGNRYIGFSNRATGEPETQRRGESRTPKLAVSVPVARKPCLTEAVQGREGPKEQHCTNTAALSTQGLNSQNTGCPGTIGLTLVSPCSTGSELRILLVGKTGSGKSATGNTILGTEAFESKLALRSITSQYIDAKNSFNGRPIVVVDTPGLFNTRGVTVQETAEKIGNALRNFYGGVHAIVLVMQLGQVTEECEQVAEWVTKIFHTEAQRYTILLFTRAEDLQKPEDLKGLIEDNKYLKELAAKCGNRYIGFSNRATGEARDRQVAGLINMIDAMVKQNCDAPCYTQEMILLVGKTGNGKSATGNTILGKNTFDSGCAASGITQVYKEDKNRIHGRTIVVVDTPGVFDTMDFSRRTADKIKDGLKCLNEGVHAILLVIQLGKISKEVEQVVEWVTKIFHTEGESYTIVLFTRADELEHPGGLKGFIEGNQFLKGLVAKCGNRYIAFNNKATREAKDRQVTELIQMIDAMVKKNCDAPCYTREMLDKGLWNFFAKRCSIQ</sequence>
<evidence type="ECO:0000256" key="1">
    <source>
        <dbReference type="ARBA" id="ARBA00004173"/>
    </source>
</evidence>
<dbReference type="Ensembl" id="ENSMGAT00000001711.2">
    <property type="protein sequence ID" value="ENSMGAP00000001060.2"/>
    <property type="gene ID" value="ENSMGAG00000001590.3"/>
</dbReference>
<dbReference type="GeneTree" id="ENSGT00940000162462"/>
<organism evidence="17 18">
    <name type="scientific">Meleagris gallopavo</name>
    <name type="common">Wild turkey</name>
    <dbReference type="NCBI Taxonomy" id="9103"/>
    <lineage>
        <taxon>Eukaryota</taxon>
        <taxon>Metazoa</taxon>
        <taxon>Chordata</taxon>
        <taxon>Craniata</taxon>
        <taxon>Vertebrata</taxon>
        <taxon>Euteleostomi</taxon>
        <taxon>Archelosauria</taxon>
        <taxon>Archosauria</taxon>
        <taxon>Dinosauria</taxon>
        <taxon>Saurischia</taxon>
        <taxon>Theropoda</taxon>
        <taxon>Coelurosauria</taxon>
        <taxon>Aves</taxon>
        <taxon>Neognathae</taxon>
        <taxon>Galloanserae</taxon>
        <taxon>Galliformes</taxon>
        <taxon>Phasianidae</taxon>
        <taxon>Meleagridinae</taxon>
        <taxon>Meleagris</taxon>
    </lineage>
</organism>
<dbReference type="SUPFAM" id="SSF52540">
    <property type="entry name" value="P-loop containing nucleoside triphosphate hydrolases"/>
    <property type="match status" value="3"/>
</dbReference>
<evidence type="ECO:0000256" key="8">
    <source>
        <dbReference type="ARBA" id="ARBA00022741"/>
    </source>
</evidence>
<dbReference type="FunFam" id="3.40.50.300:FF:000536">
    <property type="entry name" value="GTPase IMAP family member 8"/>
    <property type="match status" value="3"/>
</dbReference>
<dbReference type="PANTHER" id="PTHR10903">
    <property type="entry name" value="GTPASE, IMAP FAMILY MEMBER-RELATED"/>
    <property type="match status" value="1"/>
</dbReference>
<keyword evidence="8" id="KW-0547">Nucleotide-binding</keyword>
<dbReference type="GO" id="GO:0005829">
    <property type="term" value="C:cytosol"/>
    <property type="evidence" value="ECO:0007669"/>
    <property type="project" value="UniProtKB-SubCell"/>
</dbReference>
<evidence type="ECO:0000256" key="3">
    <source>
        <dbReference type="ARBA" id="ARBA00004514"/>
    </source>
</evidence>
<reference evidence="17" key="2">
    <citation type="submission" date="2025-08" db="UniProtKB">
        <authorList>
            <consortium name="Ensembl"/>
        </authorList>
    </citation>
    <scope>IDENTIFICATION</scope>
</reference>
<name>G1MS30_MELGA</name>
<keyword evidence="9" id="KW-0256">Endoplasmic reticulum</keyword>
<dbReference type="Proteomes" id="UP000001645">
    <property type="component" value="Chromosome 6"/>
</dbReference>
<feature type="domain" description="AIG1-type G" evidence="16">
    <location>
        <begin position="8"/>
        <end position="226"/>
    </location>
</feature>
<comment type="similarity">
    <text evidence="5">Belongs to the TRAFAC class TrmE-Era-EngA-EngB-Septin-like GTPase superfamily. AIG1/Toc34/Toc159-like paraseptin GTPase family. IAN subfamily.</text>
</comment>
<evidence type="ECO:0000256" key="9">
    <source>
        <dbReference type="ARBA" id="ARBA00022824"/>
    </source>
</evidence>
<evidence type="ECO:0000256" key="2">
    <source>
        <dbReference type="ARBA" id="ARBA00004240"/>
    </source>
</evidence>
<dbReference type="GO" id="GO:0005739">
    <property type="term" value="C:mitochondrion"/>
    <property type="evidence" value="ECO:0007669"/>
    <property type="project" value="UniProtKB-SubCell"/>
</dbReference>
<accession>G1MS30</accession>
<dbReference type="AlphaFoldDB" id="G1MS30"/>
<dbReference type="InterPro" id="IPR027417">
    <property type="entry name" value="P-loop_NTPase"/>
</dbReference>
<keyword evidence="10" id="KW-0333">Golgi apparatus</keyword>
<feature type="domain" description="AIG1-type G" evidence="16">
    <location>
        <begin position="455"/>
        <end position="648"/>
    </location>
</feature>
<keyword evidence="6" id="KW-0963">Cytoplasm</keyword>
<evidence type="ECO:0000256" key="5">
    <source>
        <dbReference type="ARBA" id="ARBA00008535"/>
    </source>
</evidence>
<feature type="domain" description="AIG1-type G" evidence="16">
    <location>
        <begin position="250"/>
        <end position="454"/>
    </location>
</feature>
<dbReference type="InParanoid" id="G1MS30"/>
<evidence type="ECO:0000256" key="6">
    <source>
        <dbReference type="ARBA" id="ARBA00022490"/>
    </source>
</evidence>
<dbReference type="GO" id="GO:0005783">
    <property type="term" value="C:endoplasmic reticulum"/>
    <property type="evidence" value="ECO:0007669"/>
    <property type="project" value="UniProtKB-SubCell"/>
</dbReference>
<evidence type="ECO:0000256" key="10">
    <source>
        <dbReference type="ARBA" id="ARBA00023034"/>
    </source>
</evidence>
<dbReference type="GO" id="GO:0005525">
    <property type="term" value="F:GTP binding"/>
    <property type="evidence" value="ECO:0007669"/>
    <property type="project" value="UniProtKB-KW"/>
</dbReference>
<evidence type="ECO:0000256" key="12">
    <source>
        <dbReference type="ARBA" id="ARBA00023134"/>
    </source>
</evidence>
<proteinExistence type="inferred from homology"/>
<keyword evidence="18" id="KW-1185">Reference proteome</keyword>
<evidence type="ECO:0000256" key="7">
    <source>
        <dbReference type="ARBA" id="ARBA00022737"/>
    </source>
</evidence>